<keyword evidence="8" id="KW-0408">Iron</keyword>
<dbReference type="InterPro" id="IPR018108">
    <property type="entry name" value="MCP_transmembrane"/>
</dbReference>
<dbReference type="InterPro" id="IPR023395">
    <property type="entry name" value="MCP_dom_sf"/>
</dbReference>
<comment type="similarity">
    <text evidence="2 13">Belongs to the mitochondrial carrier (TC 2.A.29) family.</text>
</comment>
<organism evidence="14 15">
    <name type="scientific">Plectus sambesii</name>
    <dbReference type="NCBI Taxonomy" id="2011161"/>
    <lineage>
        <taxon>Eukaryota</taxon>
        <taxon>Metazoa</taxon>
        <taxon>Ecdysozoa</taxon>
        <taxon>Nematoda</taxon>
        <taxon>Chromadorea</taxon>
        <taxon>Plectida</taxon>
        <taxon>Plectina</taxon>
        <taxon>Plectoidea</taxon>
        <taxon>Plectidae</taxon>
        <taxon>Plectus</taxon>
    </lineage>
</organism>
<keyword evidence="5 12" id="KW-0812">Transmembrane</keyword>
<keyword evidence="7" id="KW-1133">Transmembrane helix</keyword>
<evidence type="ECO:0000256" key="5">
    <source>
        <dbReference type="ARBA" id="ARBA00022692"/>
    </source>
</evidence>
<dbReference type="Gene3D" id="1.50.40.10">
    <property type="entry name" value="Mitochondrial carrier domain"/>
    <property type="match status" value="1"/>
</dbReference>
<evidence type="ECO:0000256" key="13">
    <source>
        <dbReference type="RuleBase" id="RU000488"/>
    </source>
</evidence>
<keyword evidence="14" id="KW-1185">Reference proteome</keyword>
<protein>
    <submittedName>
        <fullName evidence="15">Mitochondrial carrier protein</fullName>
    </submittedName>
</protein>
<evidence type="ECO:0000313" key="15">
    <source>
        <dbReference type="WBParaSite" id="PSAMB.scaffold19099size849.g37787.t1"/>
    </source>
</evidence>
<evidence type="ECO:0000256" key="7">
    <source>
        <dbReference type="ARBA" id="ARBA00022989"/>
    </source>
</evidence>
<dbReference type="Pfam" id="PF00153">
    <property type="entry name" value="Mito_carr"/>
    <property type="match status" value="1"/>
</dbReference>
<keyword evidence="3 13" id="KW-0813">Transport</keyword>
<dbReference type="PROSITE" id="PS50920">
    <property type="entry name" value="SOLCAR"/>
    <property type="match status" value="1"/>
</dbReference>
<evidence type="ECO:0000256" key="12">
    <source>
        <dbReference type="PROSITE-ProRule" id="PRU00282"/>
    </source>
</evidence>
<evidence type="ECO:0000256" key="11">
    <source>
        <dbReference type="ARBA" id="ARBA00023136"/>
    </source>
</evidence>
<dbReference type="GO" id="GO:0048250">
    <property type="term" value="P:iron import into the mitochondrion"/>
    <property type="evidence" value="ECO:0007669"/>
    <property type="project" value="TreeGrafter"/>
</dbReference>
<evidence type="ECO:0000313" key="14">
    <source>
        <dbReference type="Proteomes" id="UP000887566"/>
    </source>
</evidence>
<comment type="subcellular location">
    <subcellularLocation>
        <location evidence="1">Mitochondrion inner membrane</location>
        <topology evidence="1">Multi-pass membrane protein</topology>
    </subcellularLocation>
</comment>
<evidence type="ECO:0000256" key="2">
    <source>
        <dbReference type="ARBA" id="ARBA00006375"/>
    </source>
</evidence>
<dbReference type="GO" id="GO:0005743">
    <property type="term" value="C:mitochondrial inner membrane"/>
    <property type="evidence" value="ECO:0007669"/>
    <property type="project" value="UniProtKB-SubCell"/>
</dbReference>
<evidence type="ECO:0000256" key="10">
    <source>
        <dbReference type="ARBA" id="ARBA00023128"/>
    </source>
</evidence>
<keyword evidence="11 12" id="KW-0472">Membrane</keyword>
<proteinExistence type="inferred from homology"/>
<keyword evidence="6" id="KW-0999">Mitochondrion inner membrane</keyword>
<dbReference type="WBParaSite" id="PSAMB.scaffold19099size849.g37787.t1">
    <property type="protein sequence ID" value="PSAMB.scaffold19099size849.g37787.t1"/>
    <property type="gene ID" value="PSAMB.scaffold19099size849.g37787"/>
</dbReference>
<dbReference type="AlphaFoldDB" id="A0A914VER5"/>
<evidence type="ECO:0000256" key="3">
    <source>
        <dbReference type="ARBA" id="ARBA00022448"/>
    </source>
</evidence>
<evidence type="ECO:0000256" key="6">
    <source>
        <dbReference type="ARBA" id="ARBA00022792"/>
    </source>
</evidence>
<evidence type="ECO:0000256" key="8">
    <source>
        <dbReference type="ARBA" id="ARBA00023004"/>
    </source>
</evidence>
<accession>A0A914VER5</accession>
<keyword evidence="9" id="KW-0406">Ion transport</keyword>
<dbReference type="PANTHER" id="PTHR45758">
    <property type="entry name" value="MITOFERRIN-1-RELATED"/>
    <property type="match status" value="1"/>
</dbReference>
<dbReference type="SUPFAM" id="SSF103506">
    <property type="entry name" value="Mitochondrial carrier"/>
    <property type="match status" value="1"/>
</dbReference>
<dbReference type="GO" id="GO:0015093">
    <property type="term" value="F:ferrous iron transmembrane transporter activity"/>
    <property type="evidence" value="ECO:0007669"/>
    <property type="project" value="TreeGrafter"/>
</dbReference>
<reference evidence="15" key="1">
    <citation type="submission" date="2022-11" db="UniProtKB">
        <authorList>
            <consortium name="WormBaseParasite"/>
        </authorList>
    </citation>
    <scope>IDENTIFICATION</scope>
</reference>
<name>A0A914VER5_9BILA</name>
<dbReference type="Proteomes" id="UP000887566">
    <property type="component" value="Unplaced"/>
</dbReference>
<keyword evidence="4" id="KW-0410">Iron transport</keyword>
<evidence type="ECO:0000256" key="1">
    <source>
        <dbReference type="ARBA" id="ARBA00004448"/>
    </source>
</evidence>
<evidence type="ECO:0000256" key="4">
    <source>
        <dbReference type="ARBA" id="ARBA00022496"/>
    </source>
</evidence>
<keyword evidence="10" id="KW-0496">Mitochondrion</keyword>
<feature type="repeat" description="Solcar" evidence="12">
    <location>
        <begin position="1"/>
        <end position="55"/>
    </location>
</feature>
<evidence type="ECO:0000256" key="9">
    <source>
        <dbReference type="ARBA" id="ARBA00023065"/>
    </source>
</evidence>
<sequence length="71" mass="8242">MQMAYSPYGGSLECVKCIYKREGIAAFYRSYNTQLIMNIPFQSIHFVCYEFLQQVLNPSHQYDPKSHLVSG</sequence>
<dbReference type="PANTHER" id="PTHR45758:SF20">
    <property type="entry name" value="MITOFERRIN-2"/>
    <property type="match status" value="1"/>
</dbReference>